<keyword evidence="3" id="KW-1185">Reference proteome</keyword>
<dbReference type="Proteomes" id="UP000271974">
    <property type="component" value="Unassembled WGS sequence"/>
</dbReference>
<dbReference type="InterPro" id="IPR011042">
    <property type="entry name" value="6-blade_b-propeller_TolB-like"/>
</dbReference>
<evidence type="ECO:0000259" key="1">
    <source>
        <dbReference type="Pfam" id="PF00326"/>
    </source>
</evidence>
<reference evidence="2 3" key="1">
    <citation type="submission" date="2019-01" db="EMBL/GenBank/DDBJ databases">
        <title>A draft genome assembly of the solar-powered sea slug Elysia chlorotica.</title>
        <authorList>
            <person name="Cai H."/>
            <person name="Li Q."/>
            <person name="Fang X."/>
            <person name="Li J."/>
            <person name="Curtis N.E."/>
            <person name="Altenburger A."/>
            <person name="Shibata T."/>
            <person name="Feng M."/>
            <person name="Maeda T."/>
            <person name="Schwartz J.A."/>
            <person name="Shigenobu S."/>
            <person name="Lundholm N."/>
            <person name="Nishiyama T."/>
            <person name="Yang H."/>
            <person name="Hasebe M."/>
            <person name="Li S."/>
            <person name="Pierce S.K."/>
            <person name="Wang J."/>
        </authorList>
    </citation>
    <scope>NUCLEOTIDE SEQUENCE [LARGE SCALE GENOMIC DNA]</scope>
    <source>
        <strain evidence="2">EC2010</strain>
        <tissue evidence="2">Whole organism of an adult</tissue>
    </source>
</reference>
<dbReference type="Gene3D" id="3.40.50.1820">
    <property type="entry name" value="alpha/beta hydrolase"/>
    <property type="match status" value="1"/>
</dbReference>
<dbReference type="Pfam" id="PF00326">
    <property type="entry name" value="Peptidase_S9"/>
    <property type="match status" value="1"/>
</dbReference>
<dbReference type="PANTHER" id="PTHR43056:SF5">
    <property type="entry name" value="PEPTIDASE S9 PROLYL OLIGOPEPTIDASE CATALYTIC DOMAIN-CONTAINING PROTEIN"/>
    <property type="match status" value="1"/>
</dbReference>
<organism evidence="2 3">
    <name type="scientific">Elysia chlorotica</name>
    <name type="common">Eastern emerald elysia</name>
    <name type="synonym">Sea slug</name>
    <dbReference type="NCBI Taxonomy" id="188477"/>
    <lineage>
        <taxon>Eukaryota</taxon>
        <taxon>Metazoa</taxon>
        <taxon>Spiralia</taxon>
        <taxon>Lophotrochozoa</taxon>
        <taxon>Mollusca</taxon>
        <taxon>Gastropoda</taxon>
        <taxon>Heterobranchia</taxon>
        <taxon>Euthyneura</taxon>
        <taxon>Panpulmonata</taxon>
        <taxon>Sacoglossa</taxon>
        <taxon>Placobranchoidea</taxon>
        <taxon>Plakobranchidae</taxon>
        <taxon>Elysia</taxon>
    </lineage>
</organism>
<dbReference type="SUPFAM" id="SSF53474">
    <property type="entry name" value="alpha/beta-Hydrolases"/>
    <property type="match status" value="1"/>
</dbReference>
<sequence length="656" mass="73177">MEAGYGTWTSPITSKLCTESGVDLMLLQVDQDPHFSDTVYWNEVHFNEGGRYVICSADRHGKITQWTPEGFNARSTVHEYGGGDFFVYQGVVYFTNFSDQTLYRQTGPEAKPEALTDTSKSFRYANAFFDPKNGHIFCVREDHEVVKSGAKEAKNEIVSIKDGKEQIVVSGADFYASPKVSPDGKKIVWVEWTHPNMPWDSTRIMVAELTQNGDQVLLETKTQVAGGQDASGIDWSVIQPSWTPQGELLYIGDQSNWWNLYLVKESGEHVNLHPVDAEIGGPQWVLGRTAYALEPSSNGGRILTSFGGEFGIIDVKTKAYKKVETGFTCHDRYGWTAEGSMYCVAYSGTQFPQVIRVDASTEQVNVIRVSMEPPVDNGYFSVPEKISYPTTKAETCFGLYYPPTNKDYKAPAGELPPLLVRAHGGPTGAFFTSLDLRLQYFTSRGFAVLCVDYRGSTGYGKTYRHRLRNLWGVLDIDDCCEGVKYLRSKGLADPKRTCIDGRSAGGYTTLACLTFTDVFQVGVSHFGVSDLEALMKDTHKFESRYLDILLAPFNAGGAELCKERSPIHHVDRLKTALGFFQGDEDKIVPPNQAEMMYKAIKEKGIPTMFVLFKGEQHGFRKSENIQMCLDGEFYFFGKVLGFQPAGLDLNLPIDNL</sequence>
<proteinExistence type="predicted"/>
<dbReference type="AlphaFoldDB" id="A0A3S1BPC4"/>
<accession>A0A3S1BPC4</accession>
<comment type="caution">
    <text evidence="2">The sequence shown here is derived from an EMBL/GenBank/DDBJ whole genome shotgun (WGS) entry which is preliminary data.</text>
</comment>
<dbReference type="OrthoDB" id="416344at2759"/>
<dbReference type="GO" id="GO:0008236">
    <property type="term" value="F:serine-type peptidase activity"/>
    <property type="evidence" value="ECO:0007669"/>
    <property type="project" value="InterPro"/>
</dbReference>
<dbReference type="SUPFAM" id="SSF69322">
    <property type="entry name" value="Tricorn protease domain 2"/>
    <property type="match status" value="1"/>
</dbReference>
<dbReference type="InterPro" id="IPR029058">
    <property type="entry name" value="AB_hydrolase_fold"/>
</dbReference>
<name>A0A3S1BPC4_ELYCH</name>
<dbReference type="STRING" id="188477.A0A3S1BPC4"/>
<dbReference type="InterPro" id="IPR001375">
    <property type="entry name" value="Peptidase_S9_cat"/>
</dbReference>
<dbReference type="InterPro" id="IPR050585">
    <property type="entry name" value="Xaa-Pro_dipeptidyl-ppase/CocE"/>
</dbReference>
<dbReference type="PANTHER" id="PTHR43056">
    <property type="entry name" value="PEPTIDASE S9 PROLYL OLIGOPEPTIDASE"/>
    <property type="match status" value="1"/>
</dbReference>
<gene>
    <name evidence="2" type="ORF">EGW08_003913</name>
</gene>
<protein>
    <recommendedName>
        <fullName evidence="1">Peptidase S9 prolyl oligopeptidase catalytic domain-containing protein</fullName>
    </recommendedName>
</protein>
<dbReference type="GO" id="GO:0006508">
    <property type="term" value="P:proteolysis"/>
    <property type="evidence" value="ECO:0007669"/>
    <property type="project" value="InterPro"/>
</dbReference>
<feature type="domain" description="Peptidase S9 prolyl oligopeptidase catalytic" evidence="1">
    <location>
        <begin position="433"/>
        <end position="641"/>
    </location>
</feature>
<evidence type="ECO:0000313" key="3">
    <source>
        <dbReference type="Proteomes" id="UP000271974"/>
    </source>
</evidence>
<dbReference type="EMBL" id="RQTK01000086">
    <property type="protein sequence ID" value="RUS88342.1"/>
    <property type="molecule type" value="Genomic_DNA"/>
</dbReference>
<dbReference type="Gene3D" id="2.120.10.30">
    <property type="entry name" value="TolB, C-terminal domain"/>
    <property type="match status" value="1"/>
</dbReference>
<evidence type="ECO:0000313" key="2">
    <source>
        <dbReference type="EMBL" id="RUS88342.1"/>
    </source>
</evidence>